<evidence type="ECO:0000313" key="5">
    <source>
        <dbReference type="Proteomes" id="UP000237271"/>
    </source>
</evidence>
<name>A0A2P4XK63_9STRA</name>
<dbReference type="AlphaFoldDB" id="A0A2P4XK63"/>
<dbReference type="Pfam" id="PF00027">
    <property type="entry name" value="cNMP_binding"/>
    <property type="match status" value="1"/>
</dbReference>
<dbReference type="Gene3D" id="1.10.287.630">
    <property type="entry name" value="Helix hairpin bin"/>
    <property type="match status" value="1"/>
</dbReference>
<dbReference type="SMART" id="SM00100">
    <property type="entry name" value="cNMP"/>
    <property type="match status" value="1"/>
</dbReference>
<evidence type="ECO:0000256" key="1">
    <source>
        <dbReference type="ARBA" id="ARBA00023286"/>
    </source>
</evidence>
<accession>A0A2P4XK63</accession>
<evidence type="ECO:0000256" key="2">
    <source>
        <dbReference type="SAM" id="MobiDB-lite"/>
    </source>
</evidence>
<dbReference type="EMBL" id="NCKW01009817">
    <property type="protein sequence ID" value="POM65950.1"/>
    <property type="molecule type" value="Genomic_DNA"/>
</dbReference>
<keyword evidence="1" id="KW-1071">Ligand-gated ion channel</keyword>
<dbReference type="GO" id="GO:0005221">
    <property type="term" value="F:intracellularly cyclic nucleotide-activated monoatomic cation channel activity"/>
    <property type="evidence" value="ECO:0007669"/>
    <property type="project" value="InterPro"/>
</dbReference>
<organism evidence="4 5">
    <name type="scientific">Phytophthora palmivora</name>
    <dbReference type="NCBI Taxonomy" id="4796"/>
    <lineage>
        <taxon>Eukaryota</taxon>
        <taxon>Sar</taxon>
        <taxon>Stramenopiles</taxon>
        <taxon>Oomycota</taxon>
        <taxon>Peronosporomycetes</taxon>
        <taxon>Peronosporales</taxon>
        <taxon>Peronosporaceae</taxon>
        <taxon>Phytophthora</taxon>
    </lineage>
</organism>
<feature type="region of interest" description="Disordered" evidence="2">
    <location>
        <begin position="267"/>
        <end position="302"/>
    </location>
</feature>
<dbReference type="InterPro" id="IPR000595">
    <property type="entry name" value="cNMP-bd_dom"/>
</dbReference>
<evidence type="ECO:0000313" key="4">
    <source>
        <dbReference type="EMBL" id="POM65950.1"/>
    </source>
</evidence>
<evidence type="ECO:0000259" key="3">
    <source>
        <dbReference type="PROSITE" id="PS50042"/>
    </source>
</evidence>
<dbReference type="GO" id="GO:0044877">
    <property type="term" value="F:protein-containing complex binding"/>
    <property type="evidence" value="ECO:0007669"/>
    <property type="project" value="TreeGrafter"/>
</dbReference>
<dbReference type="OrthoDB" id="421226at2759"/>
<dbReference type="SUPFAM" id="SSF51206">
    <property type="entry name" value="cAMP-binding domain-like"/>
    <property type="match status" value="1"/>
</dbReference>
<dbReference type="Proteomes" id="UP000237271">
    <property type="component" value="Unassembled WGS sequence"/>
</dbReference>
<gene>
    <name evidence="4" type="ORF">PHPALM_18263</name>
</gene>
<proteinExistence type="predicted"/>
<protein>
    <submittedName>
        <fullName evidence="4">Voltage-gated Ion Channel (VIC) Superfamily</fullName>
    </submittedName>
</protein>
<sequence length="350" mass="39213">MALMIAEMANVFLLYIDNEVQFRKHHLIVERSLARWKVSTALKRRADNFLTSWWSSHAGVDYQLIFEDLPASVRTEGILTIAKQPLELFVHRVFRPLFRDGLQTSVEDGVAVESKEVGAQERGRVESPDCGARFHLANLTYSIAKYLRFEGYPRGENIIVEGSVCKAMYFVVRGYLLSKSISNTEMYPASRYRGGDYFGEIGLLGHSVSLMTVTSIRACDLFVLNSDQLLQALESHPYFSLVLATAQLAVKEEKTTSDVIADWFAGDENDEDIDSGDNSFDDSDDDEEDGGNVKNKDAGSDAKLRRGRQQLRSALRGASQEVMDVWAETFALFIEMLVPKGSMGIAENHI</sequence>
<dbReference type="PANTHER" id="PTHR45638">
    <property type="entry name" value="CYCLIC NUCLEOTIDE-GATED CATION CHANNEL SUBUNIT A"/>
    <property type="match status" value="1"/>
</dbReference>
<dbReference type="InterPro" id="IPR014710">
    <property type="entry name" value="RmlC-like_jellyroll"/>
</dbReference>
<dbReference type="PROSITE" id="PS50042">
    <property type="entry name" value="CNMP_BINDING_3"/>
    <property type="match status" value="1"/>
</dbReference>
<dbReference type="InterPro" id="IPR050866">
    <property type="entry name" value="CNG_cation_channel"/>
</dbReference>
<feature type="domain" description="Cyclic nucleotide-binding" evidence="3">
    <location>
        <begin position="143"/>
        <end position="233"/>
    </location>
</feature>
<dbReference type="CDD" id="cd00038">
    <property type="entry name" value="CAP_ED"/>
    <property type="match status" value="1"/>
</dbReference>
<comment type="caution">
    <text evidence="4">The sequence shown here is derived from an EMBL/GenBank/DDBJ whole genome shotgun (WGS) entry which is preliminary data.</text>
</comment>
<keyword evidence="5" id="KW-1185">Reference proteome</keyword>
<keyword evidence="1" id="KW-0406">Ion transport</keyword>
<dbReference type="Gene3D" id="2.60.120.10">
    <property type="entry name" value="Jelly Rolls"/>
    <property type="match status" value="1"/>
</dbReference>
<dbReference type="InterPro" id="IPR018490">
    <property type="entry name" value="cNMP-bd_dom_sf"/>
</dbReference>
<keyword evidence="1" id="KW-0407">Ion channel</keyword>
<keyword evidence="1" id="KW-0813">Transport</keyword>
<feature type="compositionally biased region" description="Acidic residues" evidence="2">
    <location>
        <begin position="267"/>
        <end position="290"/>
    </location>
</feature>
<dbReference type="PANTHER" id="PTHR45638:SF11">
    <property type="entry name" value="CYCLIC NUCLEOTIDE-GATED CATION CHANNEL SUBUNIT A"/>
    <property type="match status" value="1"/>
</dbReference>
<reference evidence="4 5" key="1">
    <citation type="journal article" date="2017" name="Genome Biol. Evol.">
        <title>Phytophthora megakarya and P. palmivora, closely related causal agents of cacao black pod rot, underwent increases in genome sizes and gene numbers by different mechanisms.</title>
        <authorList>
            <person name="Ali S.S."/>
            <person name="Shao J."/>
            <person name="Lary D.J."/>
            <person name="Kronmiller B."/>
            <person name="Shen D."/>
            <person name="Strem M.D."/>
            <person name="Amoako-Attah I."/>
            <person name="Akrofi A.Y."/>
            <person name="Begoude B.A."/>
            <person name="Ten Hoopen G.M."/>
            <person name="Coulibaly K."/>
            <person name="Kebe B.I."/>
            <person name="Melnick R.L."/>
            <person name="Guiltinan M.J."/>
            <person name="Tyler B.M."/>
            <person name="Meinhardt L.W."/>
            <person name="Bailey B.A."/>
        </authorList>
    </citation>
    <scope>NUCLEOTIDE SEQUENCE [LARGE SCALE GENOMIC DNA]</scope>
    <source>
        <strain evidence="5">sbr112.9</strain>
    </source>
</reference>